<dbReference type="EMBL" id="JADNRY010000003">
    <property type="protein sequence ID" value="KAF9077557.1"/>
    <property type="molecule type" value="Genomic_DNA"/>
</dbReference>
<comment type="caution">
    <text evidence="1">The sequence shown here is derived from an EMBL/GenBank/DDBJ whole genome shotgun (WGS) entry which is preliminary data.</text>
</comment>
<evidence type="ECO:0000313" key="2">
    <source>
        <dbReference type="Proteomes" id="UP000772434"/>
    </source>
</evidence>
<keyword evidence="2" id="KW-1185">Reference proteome</keyword>
<dbReference type="AlphaFoldDB" id="A0A9P5QA76"/>
<sequence length="101" mass="11482">MVISLVCSRWRSNSLSMTAIWSRILLQWLIDDGAAGNCLSEHAELFIPLSNFLHRSQQHPLTVNIQINGYPLLKAWRWSTPVVSVAFWAESPLAGFLLRFS</sequence>
<proteinExistence type="predicted"/>
<reference evidence="1" key="1">
    <citation type="submission" date="2020-11" db="EMBL/GenBank/DDBJ databases">
        <authorList>
            <consortium name="DOE Joint Genome Institute"/>
            <person name="Ahrendt S."/>
            <person name="Riley R."/>
            <person name="Andreopoulos W."/>
            <person name="Labutti K."/>
            <person name="Pangilinan J."/>
            <person name="Ruiz-Duenas F.J."/>
            <person name="Barrasa J.M."/>
            <person name="Sanchez-Garcia M."/>
            <person name="Camarero S."/>
            <person name="Miyauchi S."/>
            <person name="Serrano A."/>
            <person name="Linde D."/>
            <person name="Babiker R."/>
            <person name="Drula E."/>
            <person name="Ayuso-Fernandez I."/>
            <person name="Pacheco R."/>
            <person name="Padilla G."/>
            <person name="Ferreira P."/>
            <person name="Barriuso J."/>
            <person name="Kellner H."/>
            <person name="Castanera R."/>
            <person name="Alfaro M."/>
            <person name="Ramirez L."/>
            <person name="Pisabarro A.G."/>
            <person name="Kuo A."/>
            <person name="Tritt A."/>
            <person name="Lipzen A."/>
            <person name="He G."/>
            <person name="Yan M."/>
            <person name="Ng V."/>
            <person name="Cullen D."/>
            <person name="Martin F."/>
            <person name="Rosso M.-N."/>
            <person name="Henrissat B."/>
            <person name="Hibbett D."/>
            <person name="Martinez A.T."/>
            <person name="Grigoriev I.V."/>
        </authorList>
    </citation>
    <scope>NUCLEOTIDE SEQUENCE</scope>
    <source>
        <strain evidence="1">AH 40177</strain>
    </source>
</reference>
<name>A0A9P5QA76_9AGAR</name>
<dbReference type="Proteomes" id="UP000772434">
    <property type="component" value="Unassembled WGS sequence"/>
</dbReference>
<dbReference type="OrthoDB" id="2269034at2759"/>
<evidence type="ECO:0000313" key="1">
    <source>
        <dbReference type="EMBL" id="KAF9077557.1"/>
    </source>
</evidence>
<organism evidence="1 2">
    <name type="scientific">Rhodocollybia butyracea</name>
    <dbReference type="NCBI Taxonomy" id="206335"/>
    <lineage>
        <taxon>Eukaryota</taxon>
        <taxon>Fungi</taxon>
        <taxon>Dikarya</taxon>
        <taxon>Basidiomycota</taxon>
        <taxon>Agaricomycotina</taxon>
        <taxon>Agaricomycetes</taxon>
        <taxon>Agaricomycetidae</taxon>
        <taxon>Agaricales</taxon>
        <taxon>Marasmiineae</taxon>
        <taxon>Omphalotaceae</taxon>
        <taxon>Rhodocollybia</taxon>
    </lineage>
</organism>
<accession>A0A9P5QA76</accession>
<gene>
    <name evidence="1" type="ORF">BDP27DRAFT_1311250</name>
</gene>
<protein>
    <submittedName>
        <fullName evidence="1">Uncharacterized protein</fullName>
    </submittedName>
</protein>